<dbReference type="Gene3D" id="2.40.160.130">
    <property type="entry name" value="Capsule assembly protein Wzi"/>
    <property type="match status" value="1"/>
</dbReference>
<protein>
    <submittedName>
        <fullName evidence="1">Surface assembly of capsule</fullName>
    </submittedName>
</protein>
<reference evidence="1" key="2">
    <citation type="submission" date="2016-08" db="EMBL/GenBank/DDBJ databases">
        <title>Klebsiella loci capsule.</title>
        <authorList>
            <person name="Holt K.E."/>
            <person name="Thomson N.R."/>
        </authorList>
    </citation>
    <scope>NUCLEOTIDE SEQUENCE</scope>
    <source>
        <strain evidence="1">K280N</strain>
    </source>
</reference>
<dbReference type="Pfam" id="PF14052">
    <property type="entry name" value="Caps_assemb_Wzi"/>
    <property type="match status" value="1"/>
</dbReference>
<dbReference type="InterPro" id="IPR038636">
    <property type="entry name" value="Wzi_sf"/>
</dbReference>
<reference evidence="1" key="1">
    <citation type="submission" date="2016-07" db="EMBL/GenBank/DDBJ databases">
        <authorList>
            <person name="Informatics P."/>
        </authorList>
    </citation>
    <scope>NUCLEOTIDE SEQUENCE</scope>
    <source>
        <strain evidence="1">K280N</strain>
    </source>
</reference>
<dbReference type="AlphaFoldDB" id="A0A1C3T061"/>
<proteinExistence type="predicted"/>
<name>A0A1C3T061_KLEPN</name>
<sequence>MSMVGGDRCDGSRWRFGCCTDISNTAWLITFKGTAYCIITAEQTYYDWRLRALSKLIFPHDSPACGNGAKNGSCIMMKIARLALALGLLTSVSAQVYASGLVLNDNELRNDLSWLSDRGVIQLSLSTWPLSQEEITRALKKAKPSYSSEQVVLARINQRLSSLKADFRVSGYTSTDQPGTPQGFAQSQPADNSLSLAFNNSGDWWDVHLQGNVEGGERISNGSRFNANGAYGAVRFWNQWLSFGQMPQWWGPGYEGSLIRGDAARPMTGFLMQRAEQAAPETWWLRWIGPWQYQISASQMNQYTAVPHTKIIGGRLTFSPFQSLELGASRIMQWGGEGRPESFSSFWDGLTGKDNTAGNDPNEPGNQLAGFDFKLKLEPTLGWPVSLYGQMIGEDESGYLPSANMFLGGIEGHHAWGKDAVNWYVEAHDTRSNMSRTNYSYNHHIYKDGYYQQGYPLGDAMGGDGQLFAGKVELVTEDNQRWSTRLVFAKVNPENQSINKAFPYADTLKGVQLGWSGDVYKTVRLNTSLWYTDANHGDSDDVGASAGIEIPFNL</sequence>
<evidence type="ECO:0000313" key="1">
    <source>
        <dbReference type="EMBL" id="SCA96167.1"/>
    </source>
</evidence>
<organism evidence="1">
    <name type="scientific">Klebsiella pneumoniae</name>
    <dbReference type="NCBI Taxonomy" id="573"/>
    <lineage>
        <taxon>Bacteria</taxon>
        <taxon>Pseudomonadati</taxon>
        <taxon>Pseudomonadota</taxon>
        <taxon>Gammaproteobacteria</taxon>
        <taxon>Enterobacterales</taxon>
        <taxon>Enterobacteriaceae</taxon>
        <taxon>Klebsiella/Raoultella group</taxon>
        <taxon>Klebsiella</taxon>
        <taxon>Klebsiella pneumoniae complex</taxon>
    </lineage>
</organism>
<gene>
    <name evidence="1" type="primary">wzi</name>
    <name evidence="1" type="synonym">KL153_00003</name>
</gene>
<dbReference type="InterPro" id="IPR026950">
    <property type="entry name" value="Caps_assemb_Wzi"/>
</dbReference>
<accession>A0A1C3T061</accession>
<dbReference type="EMBL" id="LT603725">
    <property type="protein sequence ID" value="SCA96167.1"/>
    <property type="molecule type" value="Genomic_DNA"/>
</dbReference>